<evidence type="ECO:0000256" key="7">
    <source>
        <dbReference type="ARBA" id="ARBA00035110"/>
    </source>
</evidence>
<dbReference type="GO" id="GO:0039666">
    <property type="term" value="P:virion attachment to host cell pilus"/>
    <property type="evidence" value="ECO:0007669"/>
    <property type="project" value="UniProtKB-KW"/>
</dbReference>
<keyword evidence="5" id="KW-1175">Viral attachment to host cell pilus</keyword>
<keyword evidence="6" id="KW-1160">Virus entry into host cell</keyword>
<evidence type="ECO:0000256" key="1">
    <source>
        <dbReference type="ARBA" id="ARBA00004328"/>
    </source>
</evidence>
<evidence type="ECO:0000256" key="4">
    <source>
        <dbReference type="ARBA" id="ARBA00022844"/>
    </source>
</evidence>
<accession>A0A514DCD5</accession>
<organism evidence="8">
    <name type="scientific">Leviviridae sp</name>
    <dbReference type="NCBI Taxonomy" id="2027243"/>
    <lineage>
        <taxon>Viruses</taxon>
        <taxon>Riboviria</taxon>
        <taxon>Orthornavirae</taxon>
        <taxon>Lenarviricota</taxon>
        <taxon>Leviviricetes</taxon>
        <taxon>Norzivirales</taxon>
        <taxon>Fiersviridae</taxon>
    </lineage>
</organism>
<protein>
    <recommendedName>
        <fullName evidence="9">Maturation</fullName>
    </recommendedName>
</protein>
<dbReference type="InterPro" id="IPR005563">
    <property type="entry name" value="A_protein"/>
</dbReference>
<keyword evidence="3" id="KW-1161">Viral attachment to host cell</keyword>
<sequence>MLAQNKRYDGVSTTYVVSRYGASYSFGSAIKGFHKATVVNGLLKGDKKTPNPFSYQYWKRSYGPCTMIIRGNLSGAPITQVTSTYDSATSANSEDGDGYLHTFDFNRALDAAMEKVYDKLRGNSNFIVDMAESAATVKMLRNIVSFRKLASDFFKNVVKKRAYRRIKPGPTQGQLRLDYVTGKWLEYRYGWMPLMYSIYDAIDTINMDVANRSFPVTASSSFKSDNNSKRFISGSGSYTNPIRHITSQKISTRVRVGFLFQRPSGYVVSDWTSLNPLAIAWELTPLSFVADWFVNVSEVLSSWENFLLFQQYFKGGYISRSGMTEESFTGFGQETLIRAPGEDGDTYRYYSASSTRKIVKFDRSTIKVLPVSASIRVKIDVNQKRALDGLALIVQIFAKPKR</sequence>
<evidence type="ECO:0000256" key="5">
    <source>
        <dbReference type="ARBA" id="ARBA00023104"/>
    </source>
</evidence>
<gene>
    <name evidence="8" type="ORF">H3BulkLitter16405_000002</name>
</gene>
<evidence type="ECO:0000313" key="8">
    <source>
        <dbReference type="EMBL" id="QDH91274.1"/>
    </source>
</evidence>
<evidence type="ECO:0000256" key="2">
    <source>
        <dbReference type="ARBA" id="ARBA00022581"/>
    </source>
</evidence>
<dbReference type="GO" id="GO:0044423">
    <property type="term" value="C:virion component"/>
    <property type="evidence" value="ECO:0007669"/>
    <property type="project" value="UniProtKB-KW"/>
</dbReference>
<comment type="similarity">
    <text evidence="7">Belongs to the Leviviricetes maturation protein family.</text>
</comment>
<reference evidence="8" key="1">
    <citation type="submission" date="2019-05" db="EMBL/GenBank/DDBJ databases">
        <title>Metatranscriptomic reconstruction reveals RNA viruses with the potential to shape carbon cycling in soil.</title>
        <authorList>
            <person name="Starr E.P."/>
            <person name="Nuccio E."/>
            <person name="Pett-Ridge J."/>
            <person name="Banfield J.F."/>
            <person name="Firestone M.K."/>
        </authorList>
    </citation>
    <scope>NUCLEOTIDE SEQUENCE</scope>
    <source>
        <strain evidence="8">H3_Bulk_Litter_16_405</strain>
    </source>
</reference>
<evidence type="ECO:0000256" key="3">
    <source>
        <dbReference type="ARBA" id="ARBA00022804"/>
    </source>
</evidence>
<evidence type="ECO:0000256" key="6">
    <source>
        <dbReference type="ARBA" id="ARBA00023296"/>
    </source>
</evidence>
<evidence type="ECO:0008006" key="9">
    <source>
        <dbReference type="Google" id="ProtNLM"/>
    </source>
</evidence>
<keyword evidence="4" id="KW-0946">Virion</keyword>
<dbReference type="Pfam" id="PF03863">
    <property type="entry name" value="Phage_mat-A"/>
    <property type="match status" value="1"/>
</dbReference>
<comment type="subcellular location">
    <subcellularLocation>
        <location evidence="1">Virion</location>
    </subcellularLocation>
</comment>
<name>A0A514DCD5_9VIRU</name>
<proteinExistence type="inferred from homology"/>
<dbReference type="EMBL" id="MN036130">
    <property type="protein sequence ID" value="QDH91274.1"/>
    <property type="molecule type" value="Genomic_RNA"/>
</dbReference>
<keyword evidence="2" id="KW-0945">Host-virus interaction</keyword>